<feature type="coiled-coil region" evidence="1">
    <location>
        <begin position="103"/>
        <end position="130"/>
    </location>
</feature>
<keyword evidence="3" id="KW-1185">Reference proteome</keyword>
<evidence type="ECO:0000313" key="2">
    <source>
        <dbReference type="EMBL" id="KAA9041099.1"/>
    </source>
</evidence>
<comment type="caution">
    <text evidence="2">The sequence shown here is derived from an EMBL/GenBank/DDBJ whole genome shotgun (WGS) entry which is preliminary data.</text>
</comment>
<gene>
    <name evidence="2" type="ORF">FW778_03395</name>
</gene>
<reference evidence="2 3" key="1">
    <citation type="submission" date="2019-09" db="EMBL/GenBank/DDBJ databases">
        <title>Draft genome sequence of Ginsengibacter sp. BR5-29.</title>
        <authorList>
            <person name="Im W.-T."/>
        </authorList>
    </citation>
    <scope>NUCLEOTIDE SEQUENCE [LARGE SCALE GENOMIC DNA]</scope>
    <source>
        <strain evidence="2 3">BR5-29</strain>
    </source>
</reference>
<dbReference type="AlphaFoldDB" id="A0A5J5IJ84"/>
<name>A0A5J5IJ84_9BACT</name>
<keyword evidence="1" id="KW-0175">Coiled coil</keyword>
<evidence type="ECO:0000256" key="1">
    <source>
        <dbReference type="SAM" id="Coils"/>
    </source>
</evidence>
<organism evidence="2 3">
    <name type="scientific">Ginsengibacter hankyongi</name>
    <dbReference type="NCBI Taxonomy" id="2607284"/>
    <lineage>
        <taxon>Bacteria</taxon>
        <taxon>Pseudomonadati</taxon>
        <taxon>Bacteroidota</taxon>
        <taxon>Chitinophagia</taxon>
        <taxon>Chitinophagales</taxon>
        <taxon>Chitinophagaceae</taxon>
        <taxon>Ginsengibacter</taxon>
    </lineage>
</organism>
<dbReference type="EMBL" id="VYQF01000001">
    <property type="protein sequence ID" value="KAA9041099.1"/>
    <property type="molecule type" value="Genomic_DNA"/>
</dbReference>
<dbReference type="Proteomes" id="UP000326903">
    <property type="component" value="Unassembled WGS sequence"/>
</dbReference>
<accession>A0A5J5IJ84</accession>
<dbReference type="RefSeq" id="WP_150413188.1">
    <property type="nucleotide sequence ID" value="NZ_VYQF01000001.1"/>
</dbReference>
<protein>
    <submittedName>
        <fullName evidence="2">Uncharacterized protein</fullName>
    </submittedName>
</protein>
<proteinExistence type="predicted"/>
<sequence>MKNNLGDDRLSSYETMQQKKISQLQIEVNTWKRLLNFFKEENVYLKNRLSDILKDGFDRKFLDEFENFQTKFIKQDEVISLLRNDTAELDKLLDGDLNAGIIDESVDKKLAHLRNNMANYERQFFQLQLNFNTYLAEKMC</sequence>
<evidence type="ECO:0000313" key="3">
    <source>
        <dbReference type="Proteomes" id="UP000326903"/>
    </source>
</evidence>